<proteinExistence type="predicted"/>
<reference evidence="1 2" key="1">
    <citation type="submission" date="2020-12" db="EMBL/GenBank/DDBJ databases">
        <title>Bacterial novel species Adhaeribacter sp. BT258 isolated from soil.</title>
        <authorList>
            <person name="Jung H.-Y."/>
        </authorList>
    </citation>
    <scope>NUCLEOTIDE SEQUENCE [LARGE SCALE GENOMIC DNA]</scope>
    <source>
        <strain evidence="1 2">BT258</strain>
    </source>
</reference>
<organism evidence="1 2">
    <name type="scientific">Adhaeribacter terrigena</name>
    <dbReference type="NCBI Taxonomy" id="2793070"/>
    <lineage>
        <taxon>Bacteria</taxon>
        <taxon>Pseudomonadati</taxon>
        <taxon>Bacteroidota</taxon>
        <taxon>Cytophagia</taxon>
        <taxon>Cytophagales</taxon>
        <taxon>Hymenobacteraceae</taxon>
        <taxon>Adhaeribacter</taxon>
    </lineage>
</organism>
<gene>
    <name evidence="1" type="ORF">I5M27_10870</name>
</gene>
<dbReference type="EMBL" id="JAEHFX010000005">
    <property type="protein sequence ID" value="MBK0403489.1"/>
    <property type="molecule type" value="Genomic_DNA"/>
</dbReference>
<name>A0ABS1C266_9BACT</name>
<dbReference type="Proteomes" id="UP000644147">
    <property type="component" value="Unassembled WGS sequence"/>
</dbReference>
<keyword evidence="2" id="KW-1185">Reference proteome</keyword>
<comment type="caution">
    <text evidence="1">The sequence shown here is derived from an EMBL/GenBank/DDBJ whole genome shotgun (WGS) entry which is preliminary data.</text>
</comment>
<protein>
    <recommendedName>
        <fullName evidence="3">YD repeat-containing protein</fullName>
    </recommendedName>
</protein>
<sequence length="278" mass="31251">MNKIYGIISTVLGCMLFLLVSCSDKNKDPNVNPQPKNYRPAGSAMYDPATNEVGDSTLHYYDSNGKLVQLVRSDGISAGPPVNLAYDNLGRISEIMFPPGRVIQKRDYNGLAQLQKIHQYTDLNDANFKTSEQTFVYDIAGKLTRINSVSFDSRLGISPMHSFNAFTYNAEGLIATDSLFILDNGNAWFESKTEFEYDNKKGVNEFGISLPMNSFADYLYLFAPLKSNIISITKTQRNSIPAKVTYQYQYNADNYPVKITRFSNGGILGTKRISYKYF</sequence>
<evidence type="ECO:0000313" key="1">
    <source>
        <dbReference type="EMBL" id="MBK0403489.1"/>
    </source>
</evidence>
<evidence type="ECO:0008006" key="3">
    <source>
        <dbReference type="Google" id="ProtNLM"/>
    </source>
</evidence>
<dbReference type="PROSITE" id="PS51257">
    <property type="entry name" value="PROKAR_LIPOPROTEIN"/>
    <property type="match status" value="1"/>
</dbReference>
<dbReference type="Gene3D" id="2.180.10.10">
    <property type="entry name" value="RHS repeat-associated core"/>
    <property type="match status" value="1"/>
</dbReference>
<accession>A0ABS1C266</accession>
<evidence type="ECO:0000313" key="2">
    <source>
        <dbReference type="Proteomes" id="UP000644147"/>
    </source>
</evidence>
<dbReference type="RefSeq" id="WP_200506245.1">
    <property type="nucleotide sequence ID" value="NZ_JAEHFX010000005.1"/>
</dbReference>